<evidence type="ECO:0000313" key="1">
    <source>
        <dbReference type="EMBL" id="AEI08174.1"/>
    </source>
</evidence>
<dbReference type="AlphaFoldDB" id="F8C164"/>
<sequence>MILEQHIEELRAELRNCCDRKEYRETKAMLDAALAELDARLNAQDALLRNEFPPS</sequence>
<evidence type="ECO:0000313" key="2">
    <source>
        <dbReference type="Proteomes" id="UP000007730"/>
    </source>
</evidence>
<dbReference type="EMBL" id="CP002827">
    <property type="protein sequence ID" value="AEI08174.1"/>
    <property type="molecule type" value="Genomic_DNA"/>
</dbReference>
<dbReference type="KEGG" id="ocg:OCA5_pHCG301010"/>
<keyword evidence="2" id="KW-1185">Reference proteome</keyword>
<dbReference type="Proteomes" id="UP000007730">
    <property type="component" value="Plasmid pHCG3"/>
</dbReference>
<gene>
    <name evidence="1" type="ordered locus">OCA5_pHCG301010</name>
</gene>
<accession>F8C164</accession>
<dbReference type="PATRIC" id="fig|504832.7.peg.3679"/>
<reference evidence="1 2" key="1">
    <citation type="journal article" date="2003" name="Gene">
        <title>Complete nucleotide sequence of the circular megaplasmid pHCG3 of Oligotropha carboxidovorans: function in the chemolithoautotrophic utilization of CO, H(2) and CO(2).</title>
        <authorList>
            <person name="Fuhrmann S."/>
            <person name="Ferner M."/>
            <person name="Jeffke T."/>
            <person name="Henne A."/>
            <person name="Gottschalk G."/>
            <person name="Meyer O."/>
        </authorList>
    </citation>
    <scope>NUCLEOTIDE SEQUENCE [LARGE SCALE GENOMIC DNA]</scope>
    <source>
        <strain evidence="2">ATCC 49405 / DSM 1227 / KCTC 32145 / OM5</strain>
        <plasmid evidence="1">pHCG3</plasmid>
    </source>
</reference>
<proteinExistence type="predicted"/>
<dbReference type="HOGENOM" id="CLU_199077_0_0_5"/>
<reference evidence="1 2" key="2">
    <citation type="journal article" date="2011" name="J. Bacteriol.">
        <title>Complete genome sequences of the chemolithoautotrophic Oligotropha carboxidovorans strains OM4 and OM5.</title>
        <authorList>
            <person name="Volland S."/>
            <person name="Rachinger M."/>
            <person name="Strittmatter A."/>
            <person name="Daniel R."/>
            <person name="Gottschalk G."/>
            <person name="Meyer O."/>
        </authorList>
    </citation>
    <scope>NUCLEOTIDE SEQUENCE [LARGE SCALE GENOMIC DNA]</scope>
    <source>
        <strain evidence="2">ATCC 49405 / DSM 1227 / KCTC 32145 / OM5</strain>
    </source>
</reference>
<geneLocation type="plasmid" evidence="1 2">
    <name>pHCG3</name>
</geneLocation>
<dbReference type="RefSeq" id="WP_013913797.1">
    <property type="nucleotide sequence ID" value="NC_015689.1"/>
</dbReference>
<name>F8C164_AFIC5</name>
<keyword evidence="1" id="KW-0614">Plasmid</keyword>
<protein>
    <submittedName>
        <fullName evidence="1">Uncharacterized protein</fullName>
    </submittedName>
</protein>
<organism evidence="1 2">
    <name type="scientific">Afipia carboxidovorans (strain ATCC 49405 / DSM 1227 / KCTC 32145 / OM5)</name>
    <name type="common">Oligotropha carboxidovorans</name>
    <dbReference type="NCBI Taxonomy" id="504832"/>
    <lineage>
        <taxon>Bacteria</taxon>
        <taxon>Pseudomonadati</taxon>
        <taxon>Pseudomonadota</taxon>
        <taxon>Alphaproteobacteria</taxon>
        <taxon>Hyphomicrobiales</taxon>
        <taxon>Nitrobacteraceae</taxon>
        <taxon>Afipia</taxon>
    </lineage>
</organism>